<dbReference type="GO" id="GO:0006281">
    <property type="term" value="P:DNA repair"/>
    <property type="evidence" value="ECO:0007669"/>
    <property type="project" value="UniProtKB-KW"/>
</dbReference>
<dbReference type="GO" id="GO:0035539">
    <property type="term" value="F:8-oxo-7,8-dihydrodeoxyguanosine triphosphate pyrophosphatase activity"/>
    <property type="evidence" value="ECO:0007669"/>
    <property type="project" value="UniProtKB-EC"/>
</dbReference>
<evidence type="ECO:0000256" key="2">
    <source>
        <dbReference type="ARBA" id="ARBA00005582"/>
    </source>
</evidence>
<evidence type="ECO:0000256" key="8">
    <source>
        <dbReference type="ARBA" id="ARBA00022842"/>
    </source>
</evidence>
<dbReference type="InterPro" id="IPR047127">
    <property type="entry name" value="MutT-like"/>
</dbReference>
<evidence type="ECO:0000259" key="18">
    <source>
        <dbReference type="PROSITE" id="PS51462"/>
    </source>
</evidence>
<dbReference type="PROSITE" id="PS51462">
    <property type="entry name" value="NUDIX"/>
    <property type="match status" value="1"/>
</dbReference>
<dbReference type="AlphaFoldDB" id="A0A2P7U2J8"/>
<dbReference type="GO" id="GO:0006260">
    <property type="term" value="P:DNA replication"/>
    <property type="evidence" value="ECO:0007669"/>
    <property type="project" value="UniProtKB-KW"/>
</dbReference>
<evidence type="ECO:0000256" key="13">
    <source>
        <dbReference type="ARBA" id="ARBA00040794"/>
    </source>
</evidence>
<dbReference type="PRINTS" id="PR00502">
    <property type="entry name" value="NUDIXFAMILY"/>
</dbReference>
<dbReference type="GO" id="GO:0044715">
    <property type="term" value="F:8-oxo-dGDP phosphatase activity"/>
    <property type="evidence" value="ECO:0007669"/>
    <property type="project" value="TreeGrafter"/>
</dbReference>
<dbReference type="SUPFAM" id="SSF55811">
    <property type="entry name" value="Nudix"/>
    <property type="match status" value="1"/>
</dbReference>
<keyword evidence="7 17" id="KW-0378">Hydrolase</keyword>
<dbReference type="CDD" id="cd03425">
    <property type="entry name" value="NUDIX_MutT_NudA_like"/>
    <property type="match status" value="1"/>
</dbReference>
<dbReference type="GO" id="GO:0046872">
    <property type="term" value="F:metal ion binding"/>
    <property type="evidence" value="ECO:0007669"/>
    <property type="project" value="UniProtKB-KW"/>
</dbReference>
<gene>
    <name evidence="19" type="ORF">C7N83_02125</name>
</gene>
<dbReference type="OrthoDB" id="9810648at2"/>
<keyword evidence="5" id="KW-0479">Metal-binding</keyword>
<evidence type="ECO:0000313" key="19">
    <source>
        <dbReference type="EMBL" id="PSJ81161.1"/>
    </source>
</evidence>
<dbReference type="Pfam" id="PF00293">
    <property type="entry name" value="NUDIX"/>
    <property type="match status" value="1"/>
</dbReference>
<evidence type="ECO:0000256" key="4">
    <source>
        <dbReference type="ARBA" id="ARBA00022705"/>
    </source>
</evidence>
<dbReference type="RefSeq" id="WP_106740324.1">
    <property type="nucleotide sequence ID" value="NZ_PXYY01000007.1"/>
</dbReference>
<evidence type="ECO:0000256" key="16">
    <source>
        <dbReference type="ARBA" id="ARBA00042798"/>
    </source>
</evidence>
<dbReference type="PANTHER" id="PTHR47707:SF1">
    <property type="entry name" value="NUDIX HYDROLASE FAMILY PROTEIN"/>
    <property type="match status" value="1"/>
</dbReference>
<evidence type="ECO:0000256" key="14">
    <source>
        <dbReference type="ARBA" id="ARBA00041592"/>
    </source>
</evidence>
<evidence type="ECO:0000256" key="3">
    <source>
        <dbReference type="ARBA" id="ARBA00022457"/>
    </source>
</evidence>
<dbReference type="InterPro" id="IPR020476">
    <property type="entry name" value="Nudix_hydrolase"/>
</dbReference>
<dbReference type="GO" id="GO:0044716">
    <property type="term" value="F:8-oxo-GDP phosphatase activity"/>
    <property type="evidence" value="ECO:0007669"/>
    <property type="project" value="TreeGrafter"/>
</dbReference>
<evidence type="ECO:0000256" key="10">
    <source>
        <dbReference type="ARBA" id="ARBA00035861"/>
    </source>
</evidence>
<dbReference type="PROSITE" id="PS00893">
    <property type="entry name" value="NUDIX_BOX"/>
    <property type="match status" value="1"/>
</dbReference>
<evidence type="ECO:0000256" key="9">
    <source>
        <dbReference type="ARBA" id="ARBA00023204"/>
    </source>
</evidence>
<organism evidence="19 20">
    <name type="scientific">Neisseria iguanae</name>
    <dbReference type="NCBI Taxonomy" id="90242"/>
    <lineage>
        <taxon>Bacteria</taxon>
        <taxon>Pseudomonadati</taxon>
        <taxon>Pseudomonadota</taxon>
        <taxon>Betaproteobacteria</taxon>
        <taxon>Neisseriales</taxon>
        <taxon>Neisseriaceae</taxon>
        <taxon>Neisseria</taxon>
    </lineage>
</organism>
<keyword evidence="9" id="KW-0234">DNA repair</keyword>
<evidence type="ECO:0000256" key="12">
    <source>
        <dbReference type="ARBA" id="ARBA00038905"/>
    </source>
</evidence>
<comment type="similarity">
    <text evidence="2 17">Belongs to the Nudix hydrolase family.</text>
</comment>
<keyword evidence="8" id="KW-0460">Magnesium</keyword>
<feature type="domain" description="Nudix hydrolase" evidence="18">
    <location>
        <begin position="8"/>
        <end position="138"/>
    </location>
</feature>
<evidence type="ECO:0000256" key="6">
    <source>
        <dbReference type="ARBA" id="ARBA00022763"/>
    </source>
</evidence>
<dbReference type="InterPro" id="IPR020084">
    <property type="entry name" value="NUDIX_hydrolase_CS"/>
</dbReference>
<dbReference type="Gene3D" id="3.90.79.10">
    <property type="entry name" value="Nucleoside Triphosphate Pyrophosphohydrolase"/>
    <property type="match status" value="1"/>
</dbReference>
<evidence type="ECO:0000256" key="11">
    <source>
        <dbReference type="ARBA" id="ARBA00036904"/>
    </source>
</evidence>
<comment type="catalytic activity">
    <reaction evidence="11">
        <text>8-oxo-GTP + H2O = 8-oxo-GMP + diphosphate + H(+)</text>
        <dbReference type="Rhea" id="RHEA:67616"/>
        <dbReference type="ChEBI" id="CHEBI:15377"/>
        <dbReference type="ChEBI" id="CHEBI:15378"/>
        <dbReference type="ChEBI" id="CHEBI:33019"/>
        <dbReference type="ChEBI" id="CHEBI:143553"/>
        <dbReference type="ChEBI" id="CHEBI:145694"/>
    </reaction>
</comment>
<reference evidence="19 20" key="1">
    <citation type="submission" date="2018-03" db="EMBL/GenBank/DDBJ databases">
        <title>Neisseria weixii sp. nov., isolated from the intestinal contents of Tibetan Plateau pika (Ochotona curzoniae) in Yushu, Qinghai Province, China.</title>
        <authorList>
            <person name="Gui Z."/>
        </authorList>
    </citation>
    <scope>NUCLEOTIDE SEQUENCE [LARGE SCALE GENOMIC DNA]</scope>
    <source>
        <strain evidence="19 20">ATCC 51483</strain>
    </source>
</reference>
<keyword evidence="3" id="KW-0515">Mutator protein</keyword>
<protein>
    <recommendedName>
        <fullName evidence="13">8-oxo-dGTP diphosphatase</fullName>
        <ecNumber evidence="12">3.6.1.55</ecNumber>
    </recommendedName>
    <alternativeName>
        <fullName evidence="16">7,8-dihydro-8-oxoguanine-triphosphatase</fullName>
    </alternativeName>
    <alternativeName>
        <fullName evidence="15">Mutator protein MutT</fullName>
    </alternativeName>
    <alternativeName>
        <fullName evidence="14">dGTP pyrophosphohydrolase</fullName>
    </alternativeName>
</protein>
<keyword evidence="20" id="KW-1185">Reference proteome</keyword>
<name>A0A2P7U2J8_9NEIS</name>
<evidence type="ECO:0000256" key="5">
    <source>
        <dbReference type="ARBA" id="ARBA00022723"/>
    </source>
</evidence>
<comment type="caution">
    <text evidence="19">The sequence shown here is derived from an EMBL/GenBank/DDBJ whole genome shotgun (WGS) entry which is preliminary data.</text>
</comment>
<evidence type="ECO:0000256" key="1">
    <source>
        <dbReference type="ARBA" id="ARBA00001946"/>
    </source>
</evidence>
<evidence type="ECO:0000256" key="15">
    <source>
        <dbReference type="ARBA" id="ARBA00041979"/>
    </source>
</evidence>
<keyword evidence="4" id="KW-0235">DNA replication</keyword>
<sequence length="268" mass="29708">MTTQDARPLIRVVAGILLNADGDYLLSSRPEGKPYAGYWEFAGGKVEAGETGFQALQRELEEELGIRIHHATPWLTKIHSYEHAHVHLRFLRVEADEWSGELQAKEGQKWSWQKAGDFTVSPMLPANGELLQSLSVPRVLSGRLKSGLRGFNRMGEYRVVPYHLADPQHEHVLIEEPELRAQGKMPQAQSVWVVVETAGQWRSVQDADVAVWRVQNQTAAQAALQTLQQGVSMPLVIAALPGWAAQYQAQWQAAGAHAVVVDDAVEAV</sequence>
<accession>A0A2P7U2J8</accession>
<proteinExistence type="inferred from homology"/>
<comment type="cofactor">
    <cofactor evidence="1">
        <name>Mg(2+)</name>
        <dbReference type="ChEBI" id="CHEBI:18420"/>
    </cofactor>
</comment>
<evidence type="ECO:0000256" key="17">
    <source>
        <dbReference type="RuleBase" id="RU003476"/>
    </source>
</evidence>
<dbReference type="InterPro" id="IPR000086">
    <property type="entry name" value="NUDIX_hydrolase_dom"/>
</dbReference>
<dbReference type="Proteomes" id="UP000241868">
    <property type="component" value="Unassembled WGS sequence"/>
</dbReference>
<dbReference type="EC" id="3.6.1.55" evidence="12"/>
<dbReference type="PANTHER" id="PTHR47707">
    <property type="entry name" value="8-OXO-DGTP DIPHOSPHATASE"/>
    <property type="match status" value="1"/>
</dbReference>
<keyword evidence="6" id="KW-0227">DNA damage</keyword>
<dbReference type="EMBL" id="PXYY01000007">
    <property type="protein sequence ID" value="PSJ81161.1"/>
    <property type="molecule type" value="Genomic_DNA"/>
</dbReference>
<dbReference type="InterPro" id="IPR015797">
    <property type="entry name" value="NUDIX_hydrolase-like_dom_sf"/>
</dbReference>
<comment type="catalytic activity">
    <reaction evidence="10">
        <text>8-oxo-dGTP + H2O = 8-oxo-dGMP + diphosphate + H(+)</text>
        <dbReference type="Rhea" id="RHEA:31575"/>
        <dbReference type="ChEBI" id="CHEBI:15377"/>
        <dbReference type="ChEBI" id="CHEBI:15378"/>
        <dbReference type="ChEBI" id="CHEBI:33019"/>
        <dbReference type="ChEBI" id="CHEBI:63224"/>
        <dbReference type="ChEBI" id="CHEBI:77896"/>
        <dbReference type="EC" id="3.6.1.55"/>
    </reaction>
</comment>
<evidence type="ECO:0000256" key="7">
    <source>
        <dbReference type="ARBA" id="ARBA00022801"/>
    </source>
</evidence>
<dbReference type="GO" id="GO:0008413">
    <property type="term" value="F:8-oxo-7,8-dihydroguanosine triphosphate pyrophosphatase activity"/>
    <property type="evidence" value="ECO:0007669"/>
    <property type="project" value="TreeGrafter"/>
</dbReference>
<evidence type="ECO:0000313" key="20">
    <source>
        <dbReference type="Proteomes" id="UP000241868"/>
    </source>
</evidence>